<feature type="compositionally biased region" description="Basic and acidic residues" evidence="3">
    <location>
        <begin position="49"/>
        <end position="67"/>
    </location>
</feature>
<keyword evidence="2" id="KW-0067">ATP-binding</keyword>
<accession>A0AAV7YN25</accession>
<dbReference type="InterPro" id="IPR000253">
    <property type="entry name" value="FHA_dom"/>
</dbReference>
<feature type="domain" description="Protein kinase" evidence="5">
    <location>
        <begin position="213"/>
        <end position="477"/>
    </location>
</feature>
<keyword evidence="1" id="KW-0547">Nucleotide-binding</keyword>
<evidence type="ECO:0000259" key="4">
    <source>
        <dbReference type="PROSITE" id="PS50006"/>
    </source>
</evidence>
<dbReference type="InterPro" id="IPR008271">
    <property type="entry name" value="Ser/Thr_kinase_AS"/>
</dbReference>
<evidence type="ECO:0000256" key="3">
    <source>
        <dbReference type="SAM" id="MobiDB-lite"/>
    </source>
</evidence>
<proteinExistence type="predicted"/>
<dbReference type="FunFam" id="3.30.200.20:FF:000042">
    <property type="entry name" value="Aurora kinase A"/>
    <property type="match status" value="1"/>
</dbReference>
<dbReference type="AlphaFoldDB" id="A0AAV7YN25"/>
<dbReference type="InterPro" id="IPR000719">
    <property type="entry name" value="Prot_kinase_dom"/>
</dbReference>
<dbReference type="Pfam" id="PF00498">
    <property type="entry name" value="FHA"/>
    <property type="match status" value="1"/>
</dbReference>
<feature type="region of interest" description="Disordered" evidence="3">
    <location>
        <begin position="35"/>
        <end position="80"/>
    </location>
</feature>
<dbReference type="EMBL" id="JANTQA010000048">
    <property type="protein sequence ID" value="KAJ3431188.1"/>
    <property type="molecule type" value="Genomic_DNA"/>
</dbReference>
<comment type="caution">
    <text evidence="6">The sequence shown here is derived from an EMBL/GenBank/DDBJ whole genome shotgun (WGS) entry which is preliminary data.</text>
</comment>
<dbReference type="PROSITE" id="PS00108">
    <property type="entry name" value="PROTEIN_KINASE_ST"/>
    <property type="match status" value="1"/>
</dbReference>
<dbReference type="SMART" id="SM00220">
    <property type="entry name" value="S_TKc"/>
    <property type="match status" value="1"/>
</dbReference>
<dbReference type="GO" id="GO:0005524">
    <property type="term" value="F:ATP binding"/>
    <property type="evidence" value="ECO:0007669"/>
    <property type="project" value="UniProtKB-KW"/>
</dbReference>
<evidence type="ECO:0000256" key="2">
    <source>
        <dbReference type="ARBA" id="ARBA00022840"/>
    </source>
</evidence>
<dbReference type="Gene3D" id="1.10.510.10">
    <property type="entry name" value="Transferase(Phosphotransferase) domain 1"/>
    <property type="match status" value="1"/>
</dbReference>
<dbReference type="SUPFAM" id="SSF56112">
    <property type="entry name" value="Protein kinase-like (PK-like)"/>
    <property type="match status" value="1"/>
</dbReference>
<gene>
    <name evidence="6" type="ORF">M0812_02864</name>
</gene>
<feature type="domain" description="FHA" evidence="4">
    <location>
        <begin position="103"/>
        <end position="161"/>
    </location>
</feature>
<dbReference type="FunFam" id="1.10.510.10:FF:000571">
    <property type="entry name" value="Maternal embryonic leucine zipper kinase"/>
    <property type="match status" value="1"/>
</dbReference>
<sequence length="494" mass="57433">MNNLNFTENNQTFTFKIDLSSGILLGNRLDVTLKQEEQEQQRQVQQQQQEKEKDKEQEKEKEEEKNQKPLKKPKQKQKEDQVYGELVSLNQGISSVTITKPKTIIGRSSTNTLQINHPKISKKHFVISFKQRNKKNSEELDYTFKLTDTSSNGVFVNSNLVGKNNTVDLKHGYEITLLSPRQMGRPIPTHRFFFHDLRLVKPLKGVSELTTKYTFCWDLDEGGYGKVSLAKHKETFETVAIKTIPKNKFYDPKQEGWQSQKVKYVNEINVLKDLRHPNIIELKEVYDTKENLFLVMEYVEGGDLFYRISDKHKYQEDEARELFKNILETIKFLHGKGYVHRDLKPDNILLLNKDSDTDIKLCDFGFARLIPESGEISTKVGTLNYRAPETLTVGSFGKECDLWSCGVILYILLSGLMPFHQKRKTPLHQQILWAQYNFPESVFKNISIAGKNLIRRLIQISPEHRLTAEEALEHPWITGQFEKIKDEMQGIHNK</sequence>
<evidence type="ECO:0000259" key="5">
    <source>
        <dbReference type="PROSITE" id="PS50011"/>
    </source>
</evidence>
<protein>
    <submittedName>
        <fullName evidence="6">Uncharacterized protein</fullName>
    </submittedName>
</protein>
<evidence type="ECO:0000313" key="6">
    <source>
        <dbReference type="EMBL" id="KAJ3431188.1"/>
    </source>
</evidence>
<organism evidence="6 7">
    <name type="scientific">Anaeramoeba flamelloides</name>
    <dbReference type="NCBI Taxonomy" id="1746091"/>
    <lineage>
        <taxon>Eukaryota</taxon>
        <taxon>Metamonada</taxon>
        <taxon>Anaeramoebidae</taxon>
        <taxon>Anaeramoeba</taxon>
    </lineage>
</organism>
<dbReference type="PANTHER" id="PTHR24347">
    <property type="entry name" value="SERINE/THREONINE-PROTEIN KINASE"/>
    <property type="match status" value="1"/>
</dbReference>
<dbReference type="CDD" id="cd05117">
    <property type="entry name" value="STKc_CAMK"/>
    <property type="match status" value="1"/>
</dbReference>
<dbReference type="InterPro" id="IPR008984">
    <property type="entry name" value="SMAD_FHA_dom_sf"/>
</dbReference>
<dbReference type="SUPFAM" id="SSF49879">
    <property type="entry name" value="SMAD/FHA domain"/>
    <property type="match status" value="1"/>
</dbReference>
<dbReference type="PROSITE" id="PS50006">
    <property type="entry name" value="FHA_DOMAIN"/>
    <property type="match status" value="1"/>
</dbReference>
<dbReference type="Gene3D" id="2.60.200.20">
    <property type="match status" value="1"/>
</dbReference>
<dbReference type="SMART" id="SM00240">
    <property type="entry name" value="FHA"/>
    <property type="match status" value="1"/>
</dbReference>
<dbReference type="GO" id="GO:0004672">
    <property type="term" value="F:protein kinase activity"/>
    <property type="evidence" value="ECO:0007669"/>
    <property type="project" value="InterPro"/>
</dbReference>
<name>A0AAV7YN25_9EUKA</name>
<dbReference type="Proteomes" id="UP001146793">
    <property type="component" value="Unassembled WGS sequence"/>
</dbReference>
<reference evidence="6" key="1">
    <citation type="submission" date="2022-08" db="EMBL/GenBank/DDBJ databases">
        <title>Novel sulphate-reducing endosymbionts in the free-living metamonad Anaeramoeba.</title>
        <authorList>
            <person name="Jerlstrom-Hultqvist J."/>
            <person name="Cepicka I."/>
            <person name="Gallot-Lavallee L."/>
            <person name="Salas-Leiva D."/>
            <person name="Curtis B.A."/>
            <person name="Zahonova K."/>
            <person name="Pipaliya S."/>
            <person name="Dacks J."/>
            <person name="Roger A.J."/>
        </authorList>
    </citation>
    <scope>NUCLEOTIDE SEQUENCE</scope>
    <source>
        <strain evidence="6">Busselton2</strain>
    </source>
</reference>
<evidence type="ECO:0000256" key="1">
    <source>
        <dbReference type="ARBA" id="ARBA00022741"/>
    </source>
</evidence>
<evidence type="ECO:0000313" key="7">
    <source>
        <dbReference type="Proteomes" id="UP001146793"/>
    </source>
</evidence>
<dbReference type="InterPro" id="IPR011009">
    <property type="entry name" value="Kinase-like_dom_sf"/>
</dbReference>
<dbReference type="PROSITE" id="PS50011">
    <property type="entry name" value="PROTEIN_KINASE_DOM"/>
    <property type="match status" value="1"/>
</dbReference>
<dbReference type="Pfam" id="PF00069">
    <property type="entry name" value="Pkinase"/>
    <property type="match status" value="1"/>
</dbReference>